<dbReference type="Gene3D" id="3.30.70.330">
    <property type="match status" value="2"/>
</dbReference>
<dbReference type="InterPro" id="IPR035979">
    <property type="entry name" value="RBD_domain_sf"/>
</dbReference>
<evidence type="ECO:0000256" key="3">
    <source>
        <dbReference type="SAM" id="MobiDB-lite"/>
    </source>
</evidence>
<feature type="domain" description="RRM" evidence="4">
    <location>
        <begin position="352"/>
        <end position="429"/>
    </location>
</feature>
<evidence type="ECO:0000313" key="6">
    <source>
        <dbReference type="Proteomes" id="UP000818624"/>
    </source>
</evidence>
<evidence type="ECO:0000256" key="1">
    <source>
        <dbReference type="ARBA" id="ARBA00022884"/>
    </source>
</evidence>
<gene>
    <name evidence="5" type="ORF">GLX27_003243</name>
</gene>
<dbReference type="Pfam" id="PF00076">
    <property type="entry name" value="RRM_1"/>
    <property type="match status" value="2"/>
</dbReference>
<dbReference type="PANTHER" id="PTHR23003">
    <property type="entry name" value="RNA RECOGNITION MOTIF RRM DOMAIN CONTAINING PROTEIN"/>
    <property type="match status" value="1"/>
</dbReference>
<feature type="compositionally biased region" description="Low complexity" evidence="3">
    <location>
        <begin position="709"/>
        <end position="724"/>
    </location>
</feature>
<feature type="compositionally biased region" description="Low complexity" evidence="3">
    <location>
        <begin position="289"/>
        <end position="304"/>
    </location>
</feature>
<feature type="region of interest" description="Disordered" evidence="3">
    <location>
        <begin position="275"/>
        <end position="314"/>
    </location>
</feature>
<feature type="domain" description="RRM" evidence="4">
    <location>
        <begin position="201"/>
        <end position="278"/>
    </location>
</feature>
<feature type="compositionally biased region" description="Polar residues" evidence="3">
    <location>
        <begin position="119"/>
        <end position="133"/>
    </location>
</feature>
<evidence type="ECO:0000259" key="4">
    <source>
        <dbReference type="PROSITE" id="PS50102"/>
    </source>
</evidence>
<keyword evidence="1 2" id="KW-0694">RNA-binding</keyword>
<dbReference type="InterPro" id="IPR000504">
    <property type="entry name" value="RRM_dom"/>
</dbReference>
<dbReference type="PROSITE" id="PS50102">
    <property type="entry name" value="RRM"/>
    <property type="match status" value="2"/>
</dbReference>
<evidence type="ECO:0000313" key="5">
    <source>
        <dbReference type="EMBL" id="WFD48573.1"/>
    </source>
</evidence>
<feature type="compositionally biased region" description="Low complexity" evidence="3">
    <location>
        <begin position="107"/>
        <end position="118"/>
    </location>
</feature>
<feature type="compositionally biased region" description="Low complexity" evidence="3">
    <location>
        <begin position="134"/>
        <end position="145"/>
    </location>
</feature>
<feature type="region of interest" description="Disordered" evidence="3">
    <location>
        <begin position="642"/>
        <end position="754"/>
    </location>
</feature>
<feature type="compositionally biased region" description="Pro residues" evidence="3">
    <location>
        <begin position="305"/>
        <end position="314"/>
    </location>
</feature>
<dbReference type="InterPro" id="IPR050374">
    <property type="entry name" value="RRT5_SRSF_SR"/>
</dbReference>
<dbReference type="PANTHER" id="PTHR23003:SF64">
    <property type="entry name" value="RRM DOMAIN-CONTAINING PROTEIN"/>
    <property type="match status" value="1"/>
</dbReference>
<proteinExistence type="predicted"/>
<dbReference type="InterPro" id="IPR012677">
    <property type="entry name" value="Nucleotide-bd_a/b_plait_sf"/>
</dbReference>
<feature type="region of interest" description="Disordered" evidence="3">
    <location>
        <begin position="73"/>
        <end position="162"/>
    </location>
</feature>
<evidence type="ECO:0000256" key="2">
    <source>
        <dbReference type="PROSITE-ProRule" id="PRU00176"/>
    </source>
</evidence>
<dbReference type="SMART" id="SM00360">
    <property type="entry name" value="RRM"/>
    <property type="match status" value="2"/>
</dbReference>
<reference evidence="5 6" key="1">
    <citation type="journal article" date="2020" name="Elife">
        <title>Loss of centromere function drives karyotype evolution in closely related Malassezia species.</title>
        <authorList>
            <person name="Sankaranarayanan S.R."/>
            <person name="Ianiri G."/>
            <person name="Coelho M.A."/>
            <person name="Reza M.H."/>
            <person name="Thimmappa B.C."/>
            <person name="Ganguly P."/>
            <person name="Vadnala R.N."/>
            <person name="Sun S."/>
            <person name="Siddharthan R."/>
            <person name="Tellgren-Roth C."/>
            <person name="Dawson T.L."/>
            <person name="Heitman J."/>
            <person name="Sanyal K."/>
        </authorList>
    </citation>
    <scope>NUCLEOTIDE SEQUENCE [LARGE SCALE GENOMIC DNA]</scope>
    <source>
        <strain evidence="5">CBS14141</strain>
    </source>
</reference>
<protein>
    <recommendedName>
        <fullName evidence="4">RRM domain-containing protein</fullName>
    </recommendedName>
</protein>
<dbReference type="SUPFAM" id="SSF54928">
    <property type="entry name" value="RNA-binding domain, RBD"/>
    <property type="match status" value="2"/>
</dbReference>
<organism evidence="5 6">
    <name type="scientific">Malassezia furfur</name>
    <name type="common">Pityriasis versicolor infection agent</name>
    <name type="synonym">Pityrosporum furfur</name>
    <dbReference type="NCBI Taxonomy" id="55194"/>
    <lineage>
        <taxon>Eukaryota</taxon>
        <taxon>Fungi</taxon>
        <taxon>Dikarya</taxon>
        <taxon>Basidiomycota</taxon>
        <taxon>Ustilaginomycotina</taxon>
        <taxon>Malasseziomycetes</taxon>
        <taxon>Malasseziales</taxon>
        <taxon>Malasseziaceae</taxon>
        <taxon>Malassezia</taxon>
    </lineage>
</organism>
<feature type="compositionally biased region" description="Low complexity" evidence="3">
    <location>
        <begin position="675"/>
        <end position="690"/>
    </location>
</feature>
<sequence>MRNARGQGRVPAALNLSSSAHDIYSAGTGAFDAAYPAEDAAFAPEAPGVPRAPSSALGLGGFAEAQRAVTKHMNGLPRAPSSATFAHFPSDIHTQRRVPSAEARTVSPAPGAASLAPSTYTRARSTDTRGTTLPSPSFPRRPVSSADTRGGGAGSLLRSDPASPALREYAASSAAHTPRLGTAGTRFPYTAAAAAASDQRTQLHVRNLPYSVRWQDVKDLFRRAGTVLRADVHLTADNRSCGTGTVLLATEDDALRAVDALHGYTWQGRVLDVQLEPPSRPSSGLAHDAPAPAASPSSVRASGPEPLPPPPPPALRFVPYAPPSDAEMAWPPMPMAPMPPHAPPTSLPFPGRVLFIGNLPFNCQWQDLKDLFRAAGNIQRADVALNADGRSRGFGTVLFASPEDAQNAVRLYHGYELNGRVLKVHFDRLAHYGPVHGIPTEPAQYTAAFASPAPSAMESARRGAAAIDGDSLDVPSMRTSADARVHASAAAAAGAAGAAAAAHWHEPHAHAAASAASGGARRPERIALPPLAPTAPPAGATPGLGVPMTPGMPGFMMRPVLDTPPLYPSSLLSPGAGPWSSAGGGAPPMMLGGLPAPYGNAAPGASLDYVPSMSMPDAHGTELGGMHGMNPAAFFPHAANLPPTPHWSQPVRPRHEPPALTPAALGDGVQPTPGAPHMADARAGAGAGAADEYPFPSVPAPADTAPSHGASASDGATPTGATPTHAPPAPGVGELSDALAALDVGARAPTPRGA</sequence>
<dbReference type="Proteomes" id="UP000818624">
    <property type="component" value="Chromosome 3"/>
</dbReference>
<dbReference type="EMBL" id="CP046236">
    <property type="protein sequence ID" value="WFD48573.1"/>
    <property type="molecule type" value="Genomic_DNA"/>
</dbReference>
<accession>A0ABY8EWF9</accession>
<keyword evidence="6" id="KW-1185">Reference proteome</keyword>
<name>A0ABY8EWF9_MALFU</name>